<keyword evidence="2" id="KW-1185">Reference proteome</keyword>
<dbReference type="GO" id="GO:0031511">
    <property type="term" value="C:Mis6-Sim4 complex"/>
    <property type="evidence" value="ECO:0007669"/>
    <property type="project" value="InterPro"/>
</dbReference>
<dbReference type="Proteomes" id="UP001175000">
    <property type="component" value="Unassembled WGS sequence"/>
</dbReference>
<dbReference type="PANTHER" id="PTHR42040">
    <property type="entry name" value="INNER KINETOCHORE SUBUNIT FTA4"/>
    <property type="match status" value="1"/>
</dbReference>
<accession>A0AA40BUL3</accession>
<dbReference type="PANTHER" id="PTHR42040:SF1">
    <property type="entry name" value="INNER KINETOCHORE SUBUNIT FTA4"/>
    <property type="match status" value="1"/>
</dbReference>
<evidence type="ECO:0000313" key="2">
    <source>
        <dbReference type="Proteomes" id="UP001175000"/>
    </source>
</evidence>
<dbReference type="InterPro" id="IPR025207">
    <property type="entry name" value="Sim4_Fta4"/>
</dbReference>
<proteinExistence type="predicted"/>
<comment type="caution">
    <text evidence="1">The sequence shown here is derived from an EMBL/GenBank/DDBJ whole genome shotgun (WGS) entry which is preliminary data.</text>
</comment>
<dbReference type="EMBL" id="JAULSU010000006">
    <property type="protein sequence ID" value="KAK0614212.1"/>
    <property type="molecule type" value="Genomic_DNA"/>
</dbReference>
<sequence>MAPEPPTVIAIKQNFLTSQTRLLSQPLTPTRAWRTANTSAEEGSLPEKAIDDALFKLNHQITQHSKRVFAPQATRHVAEQIDNLYWNSAVAVTGDSEEGDEEGVGKGADLADAKTITTLPSTYDTISPQQAEAFPLEARRYAELVSRLQELSAQRGESAARVDRLERMKALLGPFEDVAAVQENLVTRNGEVETELQRMRMLLARVGGRVGQLKERGGEGRDEEMVDVEADEQRKVGQLLERF</sequence>
<gene>
    <name evidence="1" type="ORF">B0T14DRAFT_499533</name>
</gene>
<dbReference type="Pfam" id="PF13093">
    <property type="entry name" value="FTA4"/>
    <property type="match status" value="1"/>
</dbReference>
<name>A0AA40BUL3_9PEZI</name>
<dbReference type="AlphaFoldDB" id="A0AA40BUL3"/>
<organism evidence="1 2">
    <name type="scientific">Immersiella caudata</name>
    <dbReference type="NCBI Taxonomy" id="314043"/>
    <lineage>
        <taxon>Eukaryota</taxon>
        <taxon>Fungi</taxon>
        <taxon>Dikarya</taxon>
        <taxon>Ascomycota</taxon>
        <taxon>Pezizomycotina</taxon>
        <taxon>Sordariomycetes</taxon>
        <taxon>Sordariomycetidae</taxon>
        <taxon>Sordariales</taxon>
        <taxon>Lasiosphaeriaceae</taxon>
        <taxon>Immersiella</taxon>
    </lineage>
</organism>
<protein>
    <submittedName>
        <fullName evidence="1">Kinetochore Sim4 complex subunit Fta4</fullName>
    </submittedName>
</protein>
<reference evidence="1" key="1">
    <citation type="submission" date="2023-06" db="EMBL/GenBank/DDBJ databases">
        <title>Genome-scale phylogeny and comparative genomics of the fungal order Sordariales.</title>
        <authorList>
            <consortium name="Lawrence Berkeley National Laboratory"/>
            <person name="Hensen N."/>
            <person name="Bonometti L."/>
            <person name="Westerberg I."/>
            <person name="Brannstrom I.O."/>
            <person name="Guillou S."/>
            <person name="Cros-Aarteil S."/>
            <person name="Calhoun S."/>
            <person name="Haridas S."/>
            <person name="Kuo A."/>
            <person name="Mondo S."/>
            <person name="Pangilinan J."/>
            <person name="Riley R."/>
            <person name="Labutti K."/>
            <person name="Andreopoulos B."/>
            <person name="Lipzen A."/>
            <person name="Chen C."/>
            <person name="Yanf M."/>
            <person name="Daum C."/>
            <person name="Ng V."/>
            <person name="Clum A."/>
            <person name="Steindorff A."/>
            <person name="Ohm R."/>
            <person name="Martin F."/>
            <person name="Silar P."/>
            <person name="Natvig D."/>
            <person name="Lalanne C."/>
            <person name="Gautier V."/>
            <person name="Ament-Velasquez S.L."/>
            <person name="Kruys A."/>
            <person name="Hutchinson M.I."/>
            <person name="Powell A.J."/>
            <person name="Barry K."/>
            <person name="Miller A.N."/>
            <person name="Grigoriev I.V."/>
            <person name="Debuchy R."/>
            <person name="Gladieux P."/>
            <person name="Thoren M.H."/>
            <person name="Johannesson H."/>
        </authorList>
    </citation>
    <scope>NUCLEOTIDE SEQUENCE</scope>
    <source>
        <strain evidence="1">CBS 606.72</strain>
    </source>
</reference>
<evidence type="ECO:0000313" key="1">
    <source>
        <dbReference type="EMBL" id="KAK0614212.1"/>
    </source>
</evidence>